<sequence length="1146" mass="126262">MEKKPLFFILMKNILNKNRTVKISILMFALALFNLHANSYSQSKKVSIEANNETIESVLKKIESQSQFRFFYKTGQLNVSKRVTLNVEKTPIKEVLQMVFGDGVTYTMVKNQIVLKNKSPEPPSVNTTVSSKADQDQQSVSGVITDELGVPLAGANVVEKGTTNGVTADFDGNFSLELTSDDAVLVISYIGFATKEIPVAGQTTFNIQLVESAAGLDEVVVVGFGTQKKVNVIGSVSQVSSKDIENRPVTQVSQAITGQMPGVTVVQRSGRPGQSAGNISVRGVGSFGATPDALVLIDGIAGSMNDINPDDIKSISVLKDASSAAIYGARSANGVILITTKTGSENKFSINYNSYVGFNAATELPKFVNSWEYAEMYNIASGSNSFTEEDIAKYKAQDDPDNYPNTKFLEDLFSKNGIQTSHTLTLNGGDEKNKYYVSAGILEQDGIIPKNSFSRYNVRMNLQNKLGDKFELNTRFFGSVEKREEPQVTGNKGLGYQSEASRSTDASNNSGSFMTQLVSNAVRYPAVELGRDSQGNFGIGPESGGTPVAWLASDSYLENPRTKAGVNVKLDYRPNDNLVFSAIGGYNFTLHEERSYYASQRLNEAVYLGQSYLNQYSNKEIYKTLQFTGEWSKEVGVHDFSFLGGYSFENEEFSFFNGYRQDFASNDYTVLDLGSAENQQSSGFDAEWALQSFFSRLKYSFDERYLFEATLRYDGSSRFPKSNKYAVFPAAALGWRASQENFLSDVSWLSNLKFKASWGILGNQNIGNYPYQTVLASGRDYALGGGLSTGAAYSTYRDANIKWESTETTDVGVETGFFDGKLTFNATYFRRNTTDVLFKPSSSVSSVLGVGISETNTGAVKNSGWEFDMGYRDTKGDFSYSINGNFSVIDNEVVTLGLGNVEQPNGYVGNGSDLFVGFPMQMYYGYKTDGVFLNDGEIANWPDQSAVNPTSQAGDFRYKDISGPDGVPDGKVDPTYDRTYLGSRIPKYTYGANINLNYKNFDFSVFLQGVGGVKGQLTNYAGYAFFNLGNIQQWQMDGRFDPNNPVRYPDYPRLEVVTNSGTPNTTTSDFWVINAGYLRVKNVQLGYNFPNPVTDLIGIDNLRVYVGAENLHSFNSYRDGWDPEINSAGGYYPILTTYTFGLNLKF</sequence>
<dbReference type="InterPro" id="IPR036942">
    <property type="entry name" value="Beta-barrel_TonB_sf"/>
</dbReference>
<dbReference type="InterPro" id="IPR008969">
    <property type="entry name" value="CarboxyPept-like_regulatory"/>
</dbReference>
<dbReference type="Gene3D" id="2.40.170.20">
    <property type="entry name" value="TonB-dependent receptor, beta-barrel domain"/>
    <property type="match status" value="1"/>
</dbReference>
<reference evidence="10 11" key="1">
    <citation type="submission" date="2017-01" db="EMBL/GenBank/DDBJ databases">
        <authorList>
            <person name="Varghese N."/>
            <person name="Submissions S."/>
        </authorList>
    </citation>
    <scope>NUCLEOTIDE SEQUENCE [LARGE SCALE GENOMIC DNA]</scope>
    <source>
        <strain evidence="10 11">DSM 2061</strain>
    </source>
</reference>
<dbReference type="PROSITE" id="PS52016">
    <property type="entry name" value="TONB_DEPENDENT_REC_3"/>
    <property type="match status" value="1"/>
</dbReference>
<evidence type="ECO:0000256" key="6">
    <source>
        <dbReference type="ARBA" id="ARBA00023237"/>
    </source>
</evidence>
<dbReference type="Gene3D" id="2.170.130.10">
    <property type="entry name" value="TonB-dependent receptor, plug domain"/>
    <property type="match status" value="1"/>
</dbReference>
<gene>
    <name evidence="10" type="ORF">SAMN05421766_102698</name>
</gene>
<name>A0ABY1KPC6_9FLAO</name>
<keyword evidence="2 7" id="KW-0813">Transport</keyword>
<evidence type="ECO:0000256" key="4">
    <source>
        <dbReference type="ARBA" id="ARBA00022692"/>
    </source>
</evidence>
<evidence type="ECO:0000313" key="10">
    <source>
        <dbReference type="EMBL" id="SIS55310.1"/>
    </source>
</evidence>
<accession>A0ABY1KPC6</accession>
<dbReference type="NCBIfam" id="TIGR04057">
    <property type="entry name" value="SusC_RagA_signa"/>
    <property type="match status" value="1"/>
</dbReference>
<protein>
    <submittedName>
        <fullName evidence="10">TonB-linked outer membrane protein, SusC/RagA family</fullName>
    </submittedName>
</protein>
<evidence type="ECO:0000256" key="2">
    <source>
        <dbReference type="ARBA" id="ARBA00022448"/>
    </source>
</evidence>
<proteinExistence type="inferred from homology"/>
<evidence type="ECO:0000259" key="9">
    <source>
        <dbReference type="Pfam" id="PF07715"/>
    </source>
</evidence>
<feature type="region of interest" description="Disordered" evidence="8">
    <location>
        <begin position="482"/>
        <end position="511"/>
    </location>
</feature>
<evidence type="ECO:0000256" key="3">
    <source>
        <dbReference type="ARBA" id="ARBA00022452"/>
    </source>
</evidence>
<organism evidence="10 11">
    <name type="scientific">Zobellia uliginosa</name>
    <dbReference type="NCBI Taxonomy" id="143224"/>
    <lineage>
        <taxon>Bacteria</taxon>
        <taxon>Pseudomonadati</taxon>
        <taxon>Bacteroidota</taxon>
        <taxon>Flavobacteriia</taxon>
        <taxon>Flavobacteriales</taxon>
        <taxon>Flavobacteriaceae</taxon>
        <taxon>Zobellia</taxon>
    </lineage>
</organism>
<evidence type="ECO:0000313" key="11">
    <source>
        <dbReference type="Proteomes" id="UP000185728"/>
    </source>
</evidence>
<evidence type="ECO:0000256" key="7">
    <source>
        <dbReference type="PROSITE-ProRule" id="PRU01360"/>
    </source>
</evidence>
<dbReference type="Pfam" id="PF07715">
    <property type="entry name" value="Plug"/>
    <property type="match status" value="1"/>
</dbReference>
<dbReference type="InterPro" id="IPR012910">
    <property type="entry name" value="Plug_dom"/>
</dbReference>
<dbReference type="Pfam" id="PF13715">
    <property type="entry name" value="CarbopepD_reg_2"/>
    <property type="match status" value="1"/>
</dbReference>
<dbReference type="InterPro" id="IPR037066">
    <property type="entry name" value="Plug_dom_sf"/>
</dbReference>
<evidence type="ECO:0000256" key="5">
    <source>
        <dbReference type="ARBA" id="ARBA00023136"/>
    </source>
</evidence>
<keyword evidence="11" id="KW-1185">Reference proteome</keyword>
<dbReference type="SUPFAM" id="SSF49464">
    <property type="entry name" value="Carboxypeptidase regulatory domain-like"/>
    <property type="match status" value="1"/>
</dbReference>
<dbReference type="InterPro" id="IPR039426">
    <property type="entry name" value="TonB-dep_rcpt-like"/>
</dbReference>
<evidence type="ECO:0000256" key="8">
    <source>
        <dbReference type="SAM" id="MobiDB-lite"/>
    </source>
</evidence>
<dbReference type="NCBIfam" id="TIGR04056">
    <property type="entry name" value="OMP_RagA_SusC"/>
    <property type="match status" value="1"/>
</dbReference>
<dbReference type="Proteomes" id="UP000185728">
    <property type="component" value="Unassembled WGS sequence"/>
</dbReference>
<evidence type="ECO:0000256" key="1">
    <source>
        <dbReference type="ARBA" id="ARBA00004571"/>
    </source>
</evidence>
<dbReference type="Gene3D" id="2.60.40.1120">
    <property type="entry name" value="Carboxypeptidase-like, regulatory domain"/>
    <property type="match status" value="1"/>
</dbReference>
<keyword evidence="6 7" id="KW-0998">Cell outer membrane</keyword>
<dbReference type="InterPro" id="IPR023996">
    <property type="entry name" value="TonB-dep_OMP_SusC/RagA"/>
</dbReference>
<feature type="domain" description="TonB-dependent receptor plug" evidence="9">
    <location>
        <begin position="229"/>
        <end position="335"/>
    </location>
</feature>
<keyword evidence="3 7" id="KW-1134">Transmembrane beta strand</keyword>
<dbReference type="EMBL" id="FTOB01000002">
    <property type="protein sequence ID" value="SIS55310.1"/>
    <property type="molecule type" value="Genomic_DNA"/>
</dbReference>
<comment type="caution">
    <text evidence="10">The sequence shown here is derived from an EMBL/GenBank/DDBJ whole genome shotgun (WGS) entry which is preliminary data.</text>
</comment>
<dbReference type="SUPFAM" id="SSF56935">
    <property type="entry name" value="Porins"/>
    <property type="match status" value="1"/>
</dbReference>
<keyword evidence="5 7" id="KW-0472">Membrane</keyword>
<keyword evidence="4 7" id="KW-0812">Transmembrane</keyword>
<comment type="subcellular location">
    <subcellularLocation>
        <location evidence="1 7">Cell outer membrane</location>
        <topology evidence="1 7">Multi-pass membrane protein</topology>
    </subcellularLocation>
</comment>
<dbReference type="RefSeq" id="WP_076454515.1">
    <property type="nucleotide sequence ID" value="NZ_FTOB01000002.1"/>
</dbReference>
<dbReference type="InterPro" id="IPR023997">
    <property type="entry name" value="TonB-dep_OMP_SusC/RagA_CS"/>
</dbReference>
<feature type="compositionally biased region" description="Polar residues" evidence="8">
    <location>
        <begin position="498"/>
        <end position="511"/>
    </location>
</feature>
<comment type="similarity">
    <text evidence="7">Belongs to the TonB-dependent receptor family.</text>
</comment>